<proteinExistence type="predicted"/>
<dbReference type="InterPro" id="IPR013766">
    <property type="entry name" value="Thioredoxin_domain"/>
</dbReference>
<name>A0A1W1D6N4_9ZZZZ</name>
<dbReference type="Pfam" id="PF13098">
    <property type="entry name" value="Thioredoxin_2"/>
    <property type="match status" value="2"/>
</dbReference>
<feature type="domain" description="Thioredoxin" evidence="2">
    <location>
        <begin position="1"/>
        <end position="152"/>
    </location>
</feature>
<dbReference type="EMBL" id="FPHQ01000025">
    <property type="protein sequence ID" value="SFV76056.1"/>
    <property type="molecule type" value="Genomic_DNA"/>
</dbReference>
<dbReference type="AlphaFoldDB" id="A0A1W1D6N4"/>
<dbReference type="PANTHER" id="PTHR15337">
    <property type="entry name" value="ANTERIOR GRADIENT PROTEIN-RELATED"/>
    <property type="match status" value="1"/>
</dbReference>
<reference evidence="3" key="1">
    <citation type="submission" date="2016-10" db="EMBL/GenBank/DDBJ databases">
        <authorList>
            <person name="de Groot N.N."/>
        </authorList>
    </citation>
    <scope>NUCLEOTIDE SEQUENCE</scope>
</reference>
<keyword evidence="1" id="KW-0732">Signal</keyword>
<dbReference type="InterPro" id="IPR051099">
    <property type="entry name" value="AGR/TXD"/>
</dbReference>
<accession>A0A1W1D6N4</accession>
<dbReference type="InterPro" id="IPR036249">
    <property type="entry name" value="Thioredoxin-like_sf"/>
</dbReference>
<dbReference type="SUPFAM" id="SSF52833">
    <property type="entry name" value="Thioredoxin-like"/>
    <property type="match status" value="2"/>
</dbReference>
<sequence>MLSGLFTHVNAVESGKIVGGKVSTLPAWFKDSFLDISEDVEEAKDSDKHLILYMHLTGCPYCFKMVEEGFKNSANTQIIKDNFDVVAINIKGSKEVSLNEDLTMTEAEVRDHFKVNFTPTIVFLDQSNKLVYKVNGYRSVDNFKHILNFVKSRSYKDISLAEFIHKQKRKKQYSLRQHDSFQAISDLSVKREKPLLVLFEDQYCVLCDQLHDGHLKNPEVIKLLNLFDVVRFDAESDQVIIDIDGNKTTPSAYAKKLHLNYRPGIVMFDQGVEVMRIDALLYSYHFAGHLRYIGERHYQQYPESVFDYLRVYRQSILDSGQDIDLSK</sequence>
<evidence type="ECO:0000313" key="3">
    <source>
        <dbReference type="EMBL" id="SFV76056.1"/>
    </source>
</evidence>
<dbReference type="PANTHER" id="PTHR15337:SF11">
    <property type="entry name" value="THIOREDOXIN DOMAIN-CONTAINING PROTEIN"/>
    <property type="match status" value="1"/>
</dbReference>
<organism evidence="3">
    <name type="scientific">hydrothermal vent metagenome</name>
    <dbReference type="NCBI Taxonomy" id="652676"/>
    <lineage>
        <taxon>unclassified sequences</taxon>
        <taxon>metagenomes</taxon>
        <taxon>ecological metagenomes</taxon>
    </lineage>
</organism>
<protein>
    <submittedName>
        <fullName evidence="3">Thioredoxin SoxW</fullName>
    </submittedName>
</protein>
<dbReference type="InterPro" id="IPR012336">
    <property type="entry name" value="Thioredoxin-like_fold"/>
</dbReference>
<dbReference type="Gene3D" id="3.40.30.10">
    <property type="entry name" value="Glutaredoxin"/>
    <property type="match status" value="2"/>
</dbReference>
<gene>
    <name evidence="3" type="ORF">MNB_SUP05-10-1070</name>
</gene>
<evidence type="ECO:0000256" key="1">
    <source>
        <dbReference type="ARBA" id="ARBA00022729"/>
    </source>
</evidence>
<evidence type="ECO:0000259" key="2">
    <source>
        <dbReference type="PROSITE" id="PS51352"/>
    </source>
</evidence>
<dbReference type="PROSITE" id="PS51352">
    <property type="entry name" value="THIOREDOXIN_2"/>
    <property type="match status" value="1"/>
</dbReference>